<evidence type="ECO:0000313" key="6">
    <source>
        <dbReference type="EMBL" id="URW77068.1"/>
    </source>
</evidence>
<name>A0ABY4U3D5_9SPHN</name>
<keyword evidence="7" id="KW-1185">Reference proteome</keyword>
<evidence type="ECO:0000256" key="2">
    <source>
        <dbReference type="ARBA" id="ARBA00008787"/>
    </source>
</evidence>
<dbReference type="EMBL" id="CP098401">
    <property type="protein sequence ID" value="URW77068.1"/>
    <property type="molecule type" value="Genomic_DNA"/>
</dbReference>
<keyword evidence="4" id="KW-1005">Bacterial flagellum biogenesis</keyword>
<dbReference type="Proteomes" id="UP001055580">
    <property type="component" value="Chromosome"/>
</dbReference>
<evidence type="ECO:0000256" key="5">
    <source>
        <dbReference type="ARBA" id="ARBA00023186"/>
    </source>
</evidence>
<comment type="subcellular location">
    <subcellularLocation>
        <location evidence="1">Cytoplasm</location>
        <location evidence="1">Cytosol</location>
    </subcellularLocation>
</comment>
<dbReference type="PANTHER" id="PTHR34773">
    <property type="entry name" value="FLAGELLAR SECRETION CHAPERONE FLIS"/>
    <property type="match status" value="1"/>
</dbReference>
<reference evidence="6" key="1">
    <citation type="submission" date="2022-05" db="EMBL/GenBank/DDBJ databases">
        <title>Sphingomonas sp. strain RMG20 Genome sequencing and assembly.</title>
        <authorList>
            <person name="Kim I."/>
        </authorList>
    </citation>
    <scope>NUCLEOTIDE SEQUENCE</scope>
    <source>
        <strain evidence="6">RMG20</strain>
    </source>
</reference>
<dbReference type="InterPro" id="IPR036584">
    <property type="entry name" value="FliS_sf"/>
</dbReference>
<keyword evidence="6" id="KW-0969">Cilium</keyword>
<keyword evidence="3" id="KW-0963">Cytoplasm</keyword>
<dbReference type="CDD" id="cd16098">
    <property type="entry name" value="FliS"/>
    <property type="match status" value="1"/>
</dbReference>
<accession>A0ABY4U3D5</accession>
<evidence type="ECO:0000256" key="4">
    <source>
        <dbReference type="ARBA" id="ARBA00022795"/>
    </source>
</evidence>
<evidence type="ECO:0000313" key="7">
    <source>
        <dbReference type="Proteomes" id="UP001055580"/>
    </source>
</evidence>
<dbReference type="InterPro" id="IPR003713">
    <property type="entry name" value="FliS"/>
</dbReference>
<evidence type="ECO:0000256" key="1">
    <source>
        <dbReference type="ARBA" id="ARBA00004514"/>
    </source>
</evidence>
<sequence length="134" mass="14408">MVPRYATAFARPEATYRAVDLAGRTGGEDAAGLVGLLYGEAVRALRSAAWAAENNRYDIKSERVTRAIAILFALESGLDFERGGDISKTLSRLYQGARSEVVEASIGSDPQPFLTVATTLEEIAGAWEAARRLS</sequence>
<dbReference type="PANTHER" id="PTHR34773:SF1">
    <property type="entry name" value="FLAGELLAR SECRETION CHAPERONE FLIS"/>
    <property type="match status" value="1"/>
</dbReference>
<proteinExistence type="inferred from homology"/>
<comment type="similarity">
    <text evidence="2">Belongs to the FliS family.</text>
</comment>
<organism evidence="6 7">
    <name type="scientific">Sphingomonas donggukensis</name>
    <dbReference type="NCBI Taxonomy" id="2949093"/>
    <lineage>
        <taxon>Bacteria</taxon>
        <taxon>Pseudomonadati</taxon>
        <taxon>Pseudomonadota</taxon>
        <taxon>Alphaproteobacteria</taxon>
        <taxon>Sphingomonadales</taxon>
        <taxon>Sphingomonadaceae</taxon>
        <taxon>Sphingomonas</taxon>
    </lineage>
</organism>
<protein>
    <submittedName>
        <fullName evidence="6">Flagellar protein FliS</fullName>
    </submittedName>
</protein>
<dbReference type="Gene3D" id="1.20.120.340">
    <property type="entry name" value="Flagellar protein FliS"/>
    <property type="match status" value="1"/>
</dbReference>
<keyword evidence="5" id="KW-0143">Chaperone</keyword>
<keyword evidence="6" id="KW-0282">Flagellum</keyword>
<dbReference type="SUPFAM" id="SSF101116">
    <property type="entry name" value="Flagellar export chaperone FliS"/>
    <property type="match status" value="1"/>
</dbReference>
<gene>
    <name evidence="6" type="ORF">M9980_13730</name>
</gene>
<keyword evidence="6" id="KW-0966">Cell projection</keyword>
<dbReference type="Pfam" id="PF02561">
    <property type="entry name" value="FliS"/>
    <property type="match status" value="1"/>
</dbReference>
<evidence type="ECO:0000256" key="3">
    <source>
        <dbReference type="ARBA" id="ARBA00022490"/>
    </source>
</evidence>